<keyword evidence="4" id="KW-1185">Reference proteome</keyword>
<feature type="chain" id="PRO_5047123386" evidence="2">
    <location>
        <begin position="34"/>
        <end position="448"/>
    </location>
</feature>
<evidence type="ECO:0000313" key="3">
    <source>
        <dbReference type="EMBL" id="CAL8127240.1"/>
    </source>
</evidence>
<feature type="coiled-coil region" evidence="1">
    <location>
        <begin position="218"/>
        <end position="266"/>
    </location>
</feature>
<evidence type="ECO:0000313" key="4">
    <source>
        <dbReference type="Proteomes" id="UP001642540"/>
    </source>
</evidence>
<comment type="caution">
    <text evidence="3">The sequence shown here is derived from an EMBL/GenBank/DDBJ whole genome shotgun (WGS) entry which is preliminary data.</text>
</comment>
<dbReference type="Proteomes" id="UP001642540">
    <property type="component" value="Unassembled WGS sequence"/>
</dbReference>
<evidence type="ECO:0000256" key="2">
    <source>
        <dbReference type="SAM" id="SignalP"/>
    </source>
</evidence>
<accession>A0ABP1RG55</accession>
<feature type="signal peptide" evidence="2">
    <location>
        <begin position="1"/>
        <end position="33"/>
    </location>
</feature>
<name>A0ABP1RG55_9HEXA</name>
<sequence>MMWASRSSRLKWLIVSAFFTWLFITENFQNANADVETLIDDIAKVLNRNSSRQEILKTLKQHKKEKLRLDTFAGWERWGATYSNCNADINPSLSPIEIDSKKVTHLKKGLAVLIYSDLGTPANCLYLSSDLVKQTFEMEAVNIMVAPICREFITTISGAGGGAADFRYFKGAVFYFTNSQVEPERSLHQIDGRKFDMEIEIEFTDRMGEKSTLLHVMVEPLEEAVEDLKKKMAGLKDTIETKEAHLNRLEEACLNAEKEYFELMALEIEQLNNTAYVNQFNKLNKMFHDIHEMTNAKYLALQGTLKSIQAATEQSAQNKIGIMEDVDKLKVRNQKGWARSKEQMKREKEVYEARKKKDASLRKAKLFAKKSVIIQEDLKTYEDLFAKNSIGVPGGKPAPDLKYDSPDKLVEELKSYSGILDAIETAEVHIINNKYHVIMVQLPQYQAV</sequence>
<keyword evidence="2" id="KW-0732">Signal</keyword>
<dbReference type="Gene3D" id="3.10.200.10">
    <property type="entry name" value="Alpha carbonic anhydrase"/>
    <property type="match status" value="1"/>
</dbReference>
<proteinExistence type="predicted"/>
<dbReference type="EMBL" id="CAXLJM020000072">
    <property type="protein sequence ID" value="CAL8127240.1"/>
    <property type="molecule type" value="Genomic_DNA"/>
</dbReference>
<reference evidence="3 4" key="1">
    <citation type="submission" date="2024-08" db="EMBL/GenBank/DDBJ databases">
        <authorList>
            <person name="Cucini C."/>
            <person name="Frati F."/>
        </authorList>
    </citation>
    <scope>NUCLEOTIDE SEQUENCE [LARGE SCALE GENOMIC DNA]</scope>
</reference>
<dbReference type="InterPro" id="IPR036398">
    <property type="entry name" value="CA_dom_sf"/>
</dbReference>
<evidence type="ECO:0000256" key="1">
    <source>
        <dbReference type="SAM" id="Coils"/>
    </source>
</evidence>
<organism evidence="3 4">
    <name type="scientific">Orchesella dallaii</name>
    <dbReference type="NCBI Taxonomy" id="48710"/>
    <lineage>
        <taxon>Eukaryota</taxon>
        <taxon>Metazoa</taxon>
        <taxon>Ecdysozoa</taxon>
        <taxon>Arthropoda</taxon>
        <taxon>Hexapoda</taxon>
        <taxon>Collembola</taxon>
        <taxon>Entomobryomorpha</taxon>
        <taxon>Entomobryoidea</taxon>
        <taxon>Orchesellidae</taxon>
        <taxon>Orchesellinae</taxon>
        <taxon>Orchesella</taxon>
    </lineage>
</organism>
<gene>
    <name evidence="3" type="ORF">ODALV1_LOCUS21748</name>
</gene>
<keyword evidence="1" id="KW-0175">Coiled coil</keyword>
<protein>
    <submittedName>
        <fullName evidence="3">Uncharacterized protein</fullName>
    </submittedName>
</protein>